<protein>
    <recommendedName>
        <fullName evidence="4">MucB/RseB N-terminal domain-containing protein</fullName>
    </recommendedName>
</protein>
<accession>A0A518B387</accession>
<name>A0A518B387_9BACT</name>
<dbReference type="KEGG" id="knv:Pan216_22420"/>
<reference evidence="2 3" key="1">
    <citation type="submission" date="2019-02" db="EMBL/GenBank/DDBJ databases">
        <title>Deep-cultivation of Planctomycetes and their phenomic and genomic characterization uncovers novel biology.</title>
        <authorList>
            <person name="Wiegand S."/>
            <person name="Jogler M."/>
            <person name="Boedeker C."/>
            <person name="Pinto D."/>
            <person name="Vollmers J."/>
            <person name="Rivas-Marin E."/>
            <person name="Kohn T."/>
            <person name="Peeters S.H."/>
            <person name="Heuer A."/>
            <person name="Rast P."/>
            <person name="Oberbeckmann S."/>
            <person name="Bunk B."/>
            <person name="Jeske O."/>
            <person name="Meyerdierks A."/>
            <person name="Storesund J.E."/>
            <person name="Kallscheuer N."/>
            <person name="Luecker S."/>
            <person name="Lage O.M."/>
            <person name="Pohl T."/>
            <person name="Merkel B.J."/>
            <person name="Hornburger P."/>
            <person name="Mueller R.-W."/>
            <person name="Bruemmer F."/>
            <person name="Labrenz M."/>
            <person name="Spormann A.M."/>
            <person name="Op den Camp H."/>
            <person name="Overmann J."/>
            <person name="Amann R."/>
            <person name="Jetten M.S.M."/>
            <person name="Mascher T."/>
            <person name="Medema M.H."/>
            <person name="Devos D.P."/>
            <person name="Kaster A.-K."/>
            <person name="Ovreas L."/>
            <person name="Rohde M."/>
            <person name="Galperin M.Y."/>
            <person name="Jogler C."/>
        </authorList>
    </citation>
    <scope>NUCLEOTIDE SEQUENCE [LARGE SCALE GENOMIC DNA]</scope>
    <source>
        <strain evidence="2 3">Pan216</strain>
    </source>
</reference>
<gene>
    <name evidence="2" type="ORF">Pan216_22420</name>
</gene>
<evidence type="ECO:0000313" key="2">
    <source>
        <dbReference type="EMBL" id="QDU61386.1"/>
    </source>
</evidence>
<evidence type="ECO:0000256" key="1">
    <source>
        <dbReference type="SAM" id="SignalP"/>
    </source>
</evidence>
<dbReference type="AlphaFoldDB" id="A0A518B387"/>
<feature type="signal peptide" evidence="1">
    <location>
        <begin position="1"/>
        <end position="29"/>
    </location>
</feature>
<feature type="chain" id="PRO_5021807507" description="MucB/RseB N-terminal domain-containing protein" evidence="1">
    <location>
        <begin position="30"/>
        <end position="249"/>
    </location>
</feature>
<dbReference type="RefSeq" id="WP_145257985.1">
    <property type="nucleotide sequence ID" value="NZ_CP036279.1"/>
</dbReference>
<evidence type="ECO:0000313" key="3">
    <source>
        <dbReference type="Proteomes" id="UP000317093"/>
    </source>
</evidence>
<keyword evidence="3" id="KW-1185">Reference proteome</keyword>
<evidence type="ECO:0008006" key="4">
    <source>
        <dbReference type="Google" id="ProtNLM"/>
    </source>
</evidence>
<sequence length="249" mass="27071" precursor="true">MNPIPYWLRGVVSLLAAGHLGAVAVMTLAAPSGPWAVAQGADWATPPQLAQFGAEKVGPYLDSLKMTHNYHFAENFISSQPDGGPDARFRAKLLDADGKTIDELTFPDPKAWGTVRHRQRLLARALAEDELVVPTEGEMVPAANQRVERVLIWQMGEGQRGAVKAVPRHLVPRDRPTLGPSRSSMILASSYARHLLRHHDAAAVEISRTSRPSIPPDVLFLDGVPQEAAFDDSTVTFGETHAHDGTDAR</sequence>
<keyword evidence="1" id="KW-0732">Signal</keyword>
<proteinExistence type="predicted"/>
<dbReference type="EMBL" id="CP036279">
    <property type="protein sequence ID" value="QDU61386.1"/>
    <property type="molecule type" value="Genomic_DNA"/>
</dbReference>
<dbReference type="Proteomes" id="UP000317093">
    <property type="component" value="Chromosome"/>
</dbReference>
<organism evidence="2 3">
    <name type="scientific">Kolteria novifilia</name>
    <dbReference type="NCBI Taxonomy" id="2527975"/>
    <lineage>
        <taxon>Bacteria</taxon>
        <taxon>Pseudomonadati</taxon>
        <taxon>Planctomycetota</taxon>
        <taxon>Planctomycetia</taxon>
        <taxon>Kolteriales</taxon>
        <taxon>Kolteriaceae</taxon>
        <taxon>Kolteria</taxon>
    </lineage>
</organism>